<proteinExistence type="predicted"/>
<dbReference type="EMBL" id="PDCK01000044">
    <property type="protein sequence ID" value="PRQ24335.1"/>
    <property type="molecule type" value="Genomic_DNA"/>
</dbReference>
<evidence type="ECO:0000313" key="2">
    <source>
        <dbReference type="Proteomes" id="UP000238479"/>
    </source>
</evidence>
<sequence length="62" mass="7505">MHSKFIYALLKLLGKNKHDFGPLFLVEINKSVQTETDPHRTEKWCNRNNRFIPFVMRLRFDI</sequence>
<comment type="caution">
    <text evidence="1">The sequence shown here is derived from an EMBL/GenBank/DDBJ whole genome shotgun (WGS) entry which is preliminary data.</text>
</comment>
<dbReference type="Proteomes" id="UP000238479">
    <property type="component" value="Chromosome 6"/>
</dbReference>
<gene>
    <name evidence="1" type="ORF">RchiOBHm_Chr6g0271281</name>
</gene>
<dbReference type="Gramene" id="PRQ24335">
    <property type="protein sequence ID" value="PRQ24335"/>
    <property type="gene ID" value="RchiOBHm_Chr6g0271281"/>
</dbReference>
<dbReference type="AlphaFoldDB" id="A0A2P6PQY2"/>
<keyword evidence="2" id="KW-1185">Reference proteome</keyword>
<name>A0A2P6PQY2_ROSCH</name>
<protein>
    <submittedName>
        <fullName evidence="1">Uncharacterized protein</fullName>
    </submittedName>
</protein>
<reference evidence="1 2" key="1">
    <citation type="journal article" date="2018" name="Nat. Genet.">
        <title>The Rosa genome provides new insights in the design of modern roses.</title>
        <authorList>
            <person name="Bendahmane M."/>
        </authorList>
    </citation>
    <scope>NUCLEOTIDE SEQUENCE [LARGE SCALE GENOMIC DNA]</scope>
    <source>
        <strain evidence="2">cv. Old Blush</strain>
    </source>
</reference>
<evidence type="ECO:0000313" key="1">
    <source>
        <dbReference type="EMBL" id="PRQ24335.1"/>
    </source>
</evidence>
<organism evidence="1 2">
    <name type="scientific">Rosa chinensis</name>
    <name type="common">China rose</name>
    <dbReference type="NCBI Taxonomy" id="74649"/>
    <lineage>
        <taxon>Eukaryota</taxon>
        <taxon>Viridiplantae</taxon>
        <taxon>Streptophyta</taxon>
        <taxon>Embryophyta</taxon>
        <taxon>Tracheophyta</taxon>
        <taxon>Spermatophyta</taxon>
        <taxon>Magnoliopsida</taxon>
        <taxon>eudicotyledons</taxon>
        <taxon>Gunneridae</taxon>
        <taxon>Pentapetalae</taxon>
        <taxon>rosids</taxon>
        <taxon>fabids</taxon>
        <taxon>Rosales</taxon>
        <taxon>Rosaceae</taxon>
        <taxon>Rosoideae</taxon>
        <taxon>Rosoideae incertae sedis</taxon>
        <taxon>Rosa</taxon>
    </lineage>
</organism>
<accession>A0A2P6PQY2</accession>